<dbReference type="SUPFAM" id="SSF52540">
    <property type="entry name" value="P-loop containing nucleoside triphosphate hydrolases"/>
    <property type="match status" value="1"/>
</dbReference>
<sequence>MGILSEESIEDSIQAVTNQITGKGNGYPDTPLTLIFHKHGVPELTIIDLPECPLAPAAGELKHFSNITMSYIQPSNCILLNVISAGSDLSTSQSARMCRQVDGRGECTLCMITKADK</sequence>
<feature type="domain" description="Dynamin N-terminal" evidence="1">
    <location>
        <begin position="7"/>
        <end position="115"/>
    </location>
</feature>
<evidence type="ECO:0000313" key="3">
    <source>
        <dbReference type="Proteomes" id="UP001412067"/>
    </source>
</evidence>
<proteinExistence type="predicted"/>
<name>A0ABR2N539_9ASPA</name>
<dbReference type="InterPro" id="IPR022812">
    <property type="entry name" value="Dynamin"/>
</dbReference>
<organism evidence="2 3">
    <name type="scientific">Platanthera guangdongensis</name>
    <dbReference type="NCBI Taxonomy" id="2320717"/>
    <lineage>
        <taxon>Eukaryota</taxon>
        <taxon>Viridiplantae</taxon>
        <taxon>Streptophyta</taxon>
        <taxon>Embryophyta</taxon>
        <taxon>Tracheophyta</taxon>
        <taxon>Spermatophyta</taxon>
        <taxon>Magnoliopsida</taxon>
        <taxon>Liliopsida</taxon>
        <taxon>Asparagales</taxon>
        <taxon>Orchidaceae</taxon>
        <taxon>Orchidoideae</taxon>
        <taxon>Orchideae</taxon>
        <taxon>Orchidinae</taxon>
        <taxon>Platanthera</taxon>
    </lineage>
</organism>
<protein>
    <recommendedName>
        <fullName evidence="1">Dynamin N-terminal domain-containing protein</fullName>
    </recommendedName>
</protein>
<evidence type="ECO:0000259" key="1">
    <source>
        <dbReference type="Pfam" id="PF00350"/>
    </source>
</evidence>
<accession>A0ABR2N539</accession>
<dbReference type="InterPro" id="IPR027417">
    <property type="entry name" value="P-loop_NTPase"/>
</dbReference>
<dbReference type="Pfam" id="PF00350">
    <property type="entry name" value="Dynamin_N"/>
    <property type="match status" value="1"/>
</dbReference>
<dbReference type="InterPro" id="IPR045063">
    <property type="entry name" value="Dynamin_N"/>
</dbReference>
<reference evidence="2 3" key="1">
    <citation type="journal article" date="2022" name="Nat. Plants">
        <title>Genomes of leafy and leafless Platanthera orchids illuminate the evolution of mycoheterotrophy.</title>
        <authorList>
            <person name="Li M.H."/>
            <person name="Liu K.W."/>
            <person name="Li Z."/>
            <person name="Lu H.C."/>
            <person name="Ye Q.L."/>
            <person name="Zhang D."/>
            <person name="Wang J.Y."/>
            <person name="Li Y.F."/>
            <person name="Zhong Z.M."/>
            <person name="Liu X."/>
            <person name="Yu X."/>
            <person name="Liu D.K."/>
            <person name="Tu X.D."/>
            <person name="Liu B."/>
            <person name="Hao Y."/>
            <person name="Liao X.Y."/>
            <person name="Jiang Y.T."/>
            <person name="Sun W.H."/>
            <person name="Chen J."/>
            <person name="Chen Y.Q."/>
            <person name="Ai Y."/>
            <person name="Zhai J.W."/>
            <person name="Wu S.S."/>
            <person name="Zhou Z."/>
            <person name="Hsiao Y.Y."/>
            <person name="Wu W.L."/>
            <person name="Chen Y.Y."/>
            <person name="Lin Y.F."/>
            <person name="Hsu J.L."/>
            <person name="Li C.Y."/>
            <person name="Wang Z.W."/>
            <person name="Zhao X."/>
            <person name="Zhong W.Y."/>
            <person name="Ma X.K."/>
            <person name="Ma L."/>
            <person name="Huang J."/>
            <person name="Chen G.Z."/>
            <person name="Huang M.Z."/>
            <person name="Huang L."/>
            <person name="Peng D.H."/>
            <person name="Luo Y.B."/>
            <person name="Zou S.Q."/>
            <person name="Chen S.P."/>
            <person name="Lan S."/>
            <person name="Tsai W.C."/>
            <person name="Van de Peer Y."/>
            <person name="Liu Z.J."/>
        </authorList>
    </citation>
    <scope>NUCLEOTIDE SEQUENCE [LARGE SCALE GENOMIC DNA]</scope>
    <source>
        <strain evidence="2">Lor288</strain>
    </source>
</reference>
<evidence type="ECO:0000313" key="2">
    <source>
        <dbReference type="EMBL" id="KAK8971248.1"/>
    </source>
</evidence>
<dbReference type="Proteomes" id="UP001412067">
    <property type="component" value="Unassembled WGS sequence"/>
</dbReference>
<dbReference type="PRINTS" id="PR00195">
    <property type="entry name" value="DYNAMIN"/>
</dbReference>
<dbReference type="PANTHER" id="PTHR11566:SF173">
    <property type="entry name" value="DYNAMIN-RELATED PROTEIN 4C"/>
    <property type="match status" value="1"/>
</dbReference>
<keyword evidence="3" id="KW-1185">Reference proteome</keyword>
<dbReference type="EMBL" id="JBBWWR010000001">
    <property type="protein sequence ID" value="KAK8971248.1"/>
    <property type="molecule type" value="Genomic_DNA"/>
</dbReference>
<gene>
    <name evidence="2" type="ORF">KSP40_PGU010644</name>
</gene>
<comment type="caution">
    <text evidence="2">The sequence shown here is derived from an EMBL/GenBank/DDBJ whole genome shotgun (WGS) entry which is preliminary data.</text>
</comment>
<dbReference type="PANTHER" id="PTHR11566">
    <property type="entry name" value="DYNAMIN"/>
    <property type="match status" value="1"/>
</dbReference>
<dbReference type="Gene3D" id="3.40.50.300">
    <property type="entry name" value="P-loop containing nucleotide triphosphate hydrolases"/>
    <property type="match status" value="1"/>
</dbReference>